<dbReference type="Pfam" id="PF01923">
    <property type="entry name" value="Cob_adeno_trans"/>
    <property type="match status" value="1"/>
</dbReference>
<keyword evidence="8" id="KW-1185">Reference proteome</keyword>
<dbReference type="InterPro" id="IPR036451">
    <property type="entry name" value="CblAdoTrfase-like_sf"/>
</dbReference>
<name>A0ABR2W0I5_9FUNG</name>
<proteinExistence type="inferred from homology"/>
<keyword evidence="3 4" id="KW-0067">ATP-binding</keyword>
<protein>
    <recommendedName>
        <fullName evidence="6">Cobalamin adenosyltransferase-like domain-containing protein</fullName>
    </recommendedName>
</protein>
<dbReference type="SUPFAM" id="SSF89028">
    <property type="entry name" value="Cobalamin adenosyltransferase-like"/>
    <property type="match status" value="1"/>
</dbReference>
<keyword evidence="1 4" id="KW-0808">Transferase</keyword>
<reference evidence="7 8" key="1">
    <citation type="submission" date="2023-04" db="EMBL/GenBank/DDBJ databases">
        <title>Genome of Basidiobolus ranarum AG-B5.</title>
        <authorList>
            <person name="Stajich J.E."/>
            <person name="Carter-House D."/>
            <person name="Gryganskyi A."/>
        </authorList>
    </citation>
    <scope>NUCLEOTIDE SEQUENCE [LARGE SCALE GENOMIC DNA]</scope>
    <source>
        <strain evidence="7 8">AG-B5</strain>
    </source>
</reference>
<keyword evidence="2 4" id="KW-0547">Nucleotide-binding</keyword>
<evidence type="ECO:0000259" key="6">
    <source>
        <dbReference type="Pfam" id="PF01923"/>
    </source>
</evidence>
<feature type="region of interest" description="Disordered" evidence="5">
    <location>
        <begin position="1"/>
        <end position="28"/>
    </location>
</feature>
<accession>A0ABR2W0I5</accession>
<sequence length="216" mass="24268">MESEAERPKKARVYTRTGDNGTSSLYNGDRAPKTSEYFQALGTVDELNSCIGVAYFYANKTGNTVLTEQLTEIQCRLFEIGSNIATPRNSSTQAQIERTNFDSGYIDDLELWIDSLDELLPPLRQFILPSGSETAVHLHLCRSVTRRAERTVIPLVEAGMADAVVSKYLNRLSDYFFVAARFATKIDQGTEVLYNFRKPGEGPAIKIKPRNMEKQQ</sequence>
<dbReference type="PANTHER" id="PTHR12213">
    <property type="entry name" value="CORRINOID ADENOSYLTRANSFERASE"/>
    <property type="match status" value="1"/>
</dbReference>
<dbReference type="Gene3D" id="1.20.1200.10">
    <property type="entry name" value="Cobalamin adenosyltransferase-like"/>
    <property type="match status" value="1"/>
</dbReference>
<dbReference type="InterPro" id="IPR029499">
    <property type="entry name" value="PduO-typ"/>
</dbReference>
<dbReference type="NCBIfam" id="TIGR00636">
    <property type="entry name" value="PduO_Nterm"/>
    <property type="match status" value="1"/>
</dbReference>
<feature type="compositionally biased region" description="Polar residues" evidence="5">
    <location>
        <begin position="17"/>
        <end position="26"/>
    </location>
</feature>
<evidence type="ECO:0000256" key="4">
    <source>
        <dbReference type="RuleBase" id="RU366026"/>
    </source>
</evidence>
<comment type="caution">
    <text evidence="7">The sequence shown here is derived from an EMBL/GenBank/DDBJ whole genome shotgun (WGS) entry which is preliminary data.</text>
</comment>
<evidence type="ECO:0000256" key="1">
    <source>
        <dbReference type="ARBA" id="ARBA00022679"/>
    </source>
</evidence>
<evidence type="ECO:0000313" key="8">
    <source>
        <dbReference type="Proteomes" id="UP001479436"/>
    </source>
</evidence>
<feature type="domain" description="Cobalamin adenosyltransferase-like" evidence="6">
    <location>
        <begin position="13"/>
        <end position="183"/>
    </location>
</feature>
<comment type="similarity">
    <text evidence="4">Belongs to the Cob(I)alamin adenosyltransferase family.</text>
</comment>
<evidence type="ECO:0000256" key="3">
    <source>
        <dbReference type="ARBA" id="ARBA00022840"/>
    </source>
</evidence>
<evidence type="ECO:0000256" key="5">
    <source>
        <dbReference type="SAM" id="MobiDB-lite"/>
    </source>
</evidence>
<evidence type="ECO:0000256" key="2">
    <source>
        <dbReference type="ARBA" id="ARBA00022741"/>
    </source>
</evidence>
<gene>
    <name evidence="7" type="ORF">K7432_007148</name>
</gene>
<organism evidence="7 8">
    <name type="scientific">Basidiobolus ranarum</name>
    <dbReference type="NCBI Taxonomy" id="34480"/>
    <lineage>
        <taxon>Eukaryota</taxon>
        <taxon>Fungi</taxon>
        <taxon>Fungi incertae sedis</taxon>
        <taxon>Zoopagomycota</taxon>
        <taxon>Entomophthoromycotina</taxon>
        <taxon>Basidiobolomycetes</taxon>
        <taxon>Basidiobolales</taxon>
        <taxon>Basidiobolaceae</taxon>
        <taxon>Basidiobolus</taxon>
    </lineage>
</organism>
<evidence type="ECO:0000313" key="7">
    <source>
        <dbReference type="EMBL" id="KAK9712430.1"/>
    </source>
</evidence>
<dbReference type="InterPro" id="IPR016030">
    <property type="entry name" value="CblAdoTrfase-like"/>
</dbReference>
<dbReference type="Proteomes" id="UP001479436">
    <property type="component" value="Unassembled WGS sequence"/>
</dbReference>
<dbReference type="EMBL" id="JASJQH010007217">
    <property type="protein sequence ID" value="KAK9712430.1"/>
    <property type="molecule type" value="Genomic_DNA"/>
</dbReference>
<dbReference type="PANTHER" id="PTHR12213:SF0">
    <property type="entry name" value="CORRINOID ADENOSYLTRANSFERASE MMAB"/>
    <property type="match status" value="1"/>
</dbReference>